<gene>
    <name evidence="2" type="ORF">PAXINDRAFT_16894</name>
</gene>
<proteinExistence type="predicted"/>
<dbReference type="EMBL" id="KN819419">
    <property type="protein sequence ID" value="KIJ10044.1"/>
    <property type="molecule type" value="Genomic_DNA"/>
</dbReference>
<dbReference type="Proteomes" id="UP000053647">
    <property type="component" value="Unassembled WGS sequence"/>
</dbReference>
<dbReference type="AlphaFoldDB" id="A0A0C9SQZ3"/>
<name>A0A0C9SQZ3_PAXIN</name>
<protein>
    <submittedName>
        <fullName evidence="2">Uncharacterized protein</fullName>
    </submittedName>
</protein>
<reference evidence="3" key="2">
    <citation type="submission" date="2015-01" db="EMBL/GenBank/DDBJ databases">
        <title>Evolutionary Origins and Diversification of the Mycorrhizal Mutualists.</title>
        <authorList>
            <consortium name="DOE Joint Genome Institute"/>
            <consortium name="Mycorrhizal Genomics Consortium"/>
            <person name="Kohler A."/>
            <person name="Kuo A."/>
            <person name="Nagy L.G."/>
            <person name="Floudas D."/>
            <person name="Copeland A."/>
            <person name="Barry K.W."/>
            <person name="Cichocki N."/>
            <person name="Veneault-Fourrey C."/>
            <person name="LaButti K."/>
            <person name="Lindquist E.A."/>
            <person name="Lipzen A."/>
            <person name="Lundell T."/>
            <person name="Morin E."/>
            <person name="Murat C."/>
            <person name="Riley R."/>
            <person name="Ohm R."/>
            <person name="Sun H."/>
            <person name="Tunlid A."/>
            <person name="Henrissat B."/>
            <person name="Grigoriev I.V."/>
            <person name="Hibbett D.S."/>
            <person name="Martin F."/>
        </authorList>
    </citation>
    <scope>NUCLEOTIDE SEQUENCE [LARGE SCALE GENOMIC DNA]</scope>
    <source>
        <strain evidence="3">ATCC 200175</strain>
    </source>
</reference>
<dbReference type="HOGENOM" id="CLU_047862_0_0_1"/>
<reference evidence="2 3" key="1">
    <citation type="submission" date="2014-06" db="EMBL/GenBank/DDBJ databases">
        <authorList>
            <consortium name="DOE Joint Genome Institute"/>
            <person name="Kuo A."/>
            <person name="Kohler A."/>
            <person name="Nagy L.G."/>
            <person name="Floudas D."/>
            <person name="Copeland A."/>
            <person name="Barry K.W."/>
            <person name="Cichocki N."/>
            <person name="Veneault-Fourrey C."/>
            <person name="LaButti K."/>
            <person name="Lindquist E.A."/>
            <person name="Lipzen A."/>
            <person name="Lundell T."/>
            <person name="Morin E."/>
            <person name="Murat C."/>
            <person name="Sun H."/>
            <person name="Tunlid A."/>
            <person name="Henrissat B."/>
            <person name="Grigoriev I.V."/>
            <person name="Hibbett D.S."/>
            <person name="Martin F."/>
            <person name="Nordberg H.P."/>
            <person name="Cantor M.N."/>
            <person name="Hua S.X."/>
        </authorList>
    </citation>
    <scope>NUCLEOTIDE SEQUENCE [LARGE SCALE GENOMIC DNA]</scope>
    <source>
        <strain evidence="2 3">ATCC 200175</strain>
    </source>
</reference>
<keyword evidence="3" id="KW-1185">Reference proteome</keyword>
<sequence>MAPVALAQHYPYVPHQGFPLRTSSSLASSTVATHDESQVDQVYFPSLNYGRHGLLSSGGATFGSSNAVPWPAFPLLNPLAEQYATRSPSEQHTGNFFHHLNLADPQNIVHAATPPSFPHLNSFSPPSPPHAPQPSPPEQIRSDGRTYSSVYHLPLNNFTNPSRRRNRPAHSIEYGGLLMDEEELLGGLMAPDGKITVHECRWEEKGSPCHLWIKGDKSCINTHIQKWHGGKPGGEKLRADCRWSTCRKKMLKESVCRHVVNVHLEEKWECQGCGGEIARKDAYGRHAERARNAACRNAGALIMYYAGACVVDARAALASGGGRRADV</sequence>
<evidence type="ECO:0000313" key="2">
    <source>
        <dbReference type="EMBL" id="KIJ10044.1"/>
    </source>
</evidence>
<dbReference type="OrthoDB" id="2676372at2759"/>
<organism evidence="2 3">
    <name type="scientific">Paxillus involutus ATCC 200175</name>
    <dbReference type="NCBI Taxonomy" id="664439"/>
    <lineage>
        <taxon>Eukaryota</taxon>
        <taxon>Fungi</taxon>
        <taxon>Dikarya</taxon>
        <taxon>Basidiomycota</taxon>
        <taxon>Agaricomycotina</taxon>
        <taxon>Agaricomycetes</taxon>
        <taxon>Agaricomycetidae</taxon>
        <taxon>Boletales</taxon>
        <taxon>Paxilineae</taxon>
        <taxon>Paxillaceae</taxon>
        <taxon>Paxillus</taxon>
    </lineage>
</organism>
<feature type="region of interest" description="Disordered" evidence="1">
    <location>
        <begin position="109"/>
        <end position="143"/>
    </location>
</feature>
<accession>A0A0C9SQZ3</accession>
<evidence type="ECO:0000313" key="3">
    <source>
        <dbReference type="Proteomes" id="UP000053647"/>
    </source>
</evidence>
<feature type="compositionally biased region" description="Pro residues" evidence="1">
    <location>
        <begin position="125"/>
        <end position="137"/>
    </location>
</feature>
<evidence type="ECO:0000256" key="1">
    <source>
        <dbReference type="SAM" id="MobiDB-lite"/>
    </source>
</evidence>